<protein>
    <submittedName>
        <fullName evidence="2">Uncharacterized protein</fullName>
    </submittedName>
</protein>
<dbReference type="AlphaFoldDB" id="A0AAD8IMW3"/>
<name>A0AAD8IMW3_9APIA</name>
<evidence type="ECO:0000313" key="3">
    <source>
        <dbReference type="Proteomes" id="UP001237642"/>
    </source>
</evidence>
<reference evidence="2" key="2">
    <citation type="submission" date="2023-05" db="EMBL/GenBank/DDBJ databases">
        <authorList>
            <person name="Schelkunov M.I."/>
        </authorList>
    </citation>
    <scope>NUCLEOTIDE SEQUENCE</scope>
    <source>
        <strain evidence="2">Hsosn_3</strain>
        <tissue evidence="2">Leaf</tissue>
    </source>
</reference>
<sequence length="129" mass="14743">MASSSLGRDVSDDSGSDDELMVEIDNYEPDISDNIDKSLTNLNANIRFMGSQMEELKRSNEEFLLSFKKQQQIHGEQIKILIAGQSEELTKAYHEFNINFLKQQECIGEEIKGLLVEAYELRKQINRGV</sequence>
<keyword evidence="3" id="KW-1185">Reference proteome</keyword>
<accession>A0AAD8IMW3</accession>
<reference evidence="2" key="1">
    <citation type="submission" date="2023-02" db="EMBL/GenBank/DDBJ databases">
        <title>Genome of toxic invasive species Heracleum sosnowskyi carries increased number of genes despite the absence of recent whole-genome duplications.</title>
        <authorList>
            <person name="Schelkunov M."/>
            <person name="Shtratnikova V."/>
            <person name="Makarenko M."/>
            <person name="Klepikova A."/>
            <person name="Omelchenko D."/>
            <person name="Novikova G."/>
            <person name="Obukhova E."/>
            <person name="Bogdanov V."/>
            <person name="Penin A."/>
            <person name="Logacheva M."/>
        </authorList>
    </citation>
    <scope>NUCLEOTIDE SEQUENCE</scope>
    <source>
        <strain evidence="2">Hsosn_3</strain>
        <tissue evidence="2">Leaf</tissue>
    </source>
</reference>
<comment type="caution">
    <text evidence="2">The sequence shown here is derived from an EMBL/GenBank/DDBJ whole genome shotgun (WGS) entry which is preliminary data.</text>
</comment>
<dbReference type="Proteomes" id="UP001237642">
    <property type="component" value="Unassembled WGS sequence"/>
</dbReference>
<feature type="region of interest" description="Disordered" evidence="1">
    <location>
        <begin position="1"/>
        <end position="20"/>
    </location>
</feature>
<proteinExistence type="predicted"/>
<evidence type="ECO:0000313" key="2">
    <source>
        <dbReference type="EMBL" id="KAK1387267.1"/>
    </source>
</evidence>
<gene>
    <name evidence="2" type="ORF">POM88_015445</name>
</gene>
<dbReference type="EMBL" id="JAUIZM010000004">
    <property type="protein sequence ID" value="KAK1387267.1"/>
    <property type="molecule type" value="Genomic_DNA"/>
</dbReference>
<evidence type="ECO:0000256" key="1">
    <source>
        <dbReference type="SAM" id="MobiDB-lite"/>
    </source>
</evidence>
<organism evidence="2 3">
    <name type="scientific">Heracleum sosnowskyi</name>
    <dbReference type="NCBI Taxonomy" id="360622"/>
    <lineage>
        <taxon>Eukaryota</taxon>
        <taxon>Viridiplantae</taxon>
        <taxon>Streptophyta</taxon>
        <taxon>Embryophyta</taxon>
        <taxon>Tracheophyta</taxon>
        <taxon>Spermatophyta</taxon>
        <taxon>Magnoliopsida</taxon>
        <taxon>eudicotyledons</taxon>
        <taxon>Gunneridae</taxon>
        <taxon>Pentapetalae</taxon>
        <taxon>asterids</taxon>
        <taxon>campanulids</taxon>
        <taxon>Apiales</taxon>
        <taxon>Apiaceae</taxon>
        <taxon>Apioideae</taxon>
        <taxon>apioid superclade</taxon>
        <taxon>Tordylieae</taxon>
        <taxon>Tordyliinae</taxon>
        <taxon>Heracleum</taxon>
    </lineage>
</organism>